<evidence type="ECO:0000256" key="2">
    <source>
        <dbReference type="ARBA" id="ARBA00022723"/>
    </source>
</evidence>
<dbReference type="GO" id="GO:0000103">
    <property type="term" value="P:sulfate assimilation"/>
    <property type="evidence" value="ECO:0007669"/>
    <property type="project" value="TreeGrafter"/>
</dbReference>
<name>A0A2X3K543_ECOLX</name>
<dbReference type="GO" id="GO:0009337">
    <property type="term" value="C:sulfite reductase complex (NADPH)"/>
    <property type="evidence" value="ECO:0007669"/>
    <property type="project" value="TreeGrafter"/>
</dbReference>
<dbReference type="EMBL" id="UARW01000010">
    <property type="protein sequence ID" value="SQD02084.1"/>
    <property type="molecule type" value="Genomic_DNA"/>
</dbReference>
<keyword evidence="3" id="KW-0408">Iron</keyword>
<dbReference type="PANTHER" id="PTHR11493:SF47">
    <property type="entry name" value="SULFITE REDUCTASE [NADPH] SUBUNIT BETA"/>
    <property type="match status" value="1"/>
</dbReference>
<sequence>MAEAERFLPSFIDNIDNLMAKHGVSDEHIVMRVTGCPNGCGRAMLAEVGLVGKAPGSLQSASWRQPHWDTYPTDV</sequence>
<dbReference type="PANTHER" id="PTHR11493">
    <property type="entry name" value="SULFITE REDUCTASE [NADPH] SUBUNIT BETA-RELATED"/>
    <property type="match status" value="1"/>
</dbReference>
<dbReference type="GO" id="GO:0050311">
    <property type="term" value="F:sulfite reductase (ferredoxin) activity"/>
    <property type="evidence" value="ECO:0007669"/>
    <property type="project" value="TreeGrafter"/>
</dbReference>
<dbReference type="PROSITE" id="PS00365">
    <property type="entry name" value="NIR_SIR"/>
    <property type="match status" value="1"/>
</dbReference>
<dbReference type="Gene3D" id="3.30.413.10">
    <property type="entry name" value="Sulfite Reductase Hemoprotein, domain 1"/>
    <property type="match status" value="1"/>
</dbReference>
<dbReference type="GO" id="GO:0051539">
    <property type="term" value="F:4 iron, 4 sulfur cluster binding"/>
    <property type="evidence" value="ECO:0007669"/>
    <property type="project" value="UniProtKB-KW"/>
</dbReference>
<dbReference type="Proteomes" id="UP000250991">
    <property type="component" value="Unassembled WGS sequence"/>
</dbReference>
<dbReference type="GO" id="GO:0004783">
    <property type="term" value="F:sulfite reductase (NADPH) activity"/>
    <property type="evidence" value="ECO:0007669"/>
    <property type="project" value="UniProtKB-EC"/>
</dbReference>
<reference evidence="5 6" key="1">
    <citation type="submission" date="2018-06" db="EMBL/GenBank/DDBJ databases">
        <authorList>
            <consortium name="Pathogen Informatics"/>
            <person name="Doyle S."/>
        </authorList>
    </citation>
    <scope>NUCLEOTIDE SEQUENCE [LARGE SCALE GENOMIC DNA]</scope>
    <source>
        <strain evidence="5 6">NCTC8009</strain>
    </source>
</reference>
<evidence type="ECO:0000256" key="4">
    <source>
        <dbReference type="ARBA" id="ARBA00023014"/>
    </source>
</evidence>
<dbReference type="InterPro" id="IPR045854">
    <property type="entry name" value="NO2/SO3_Rdtase_4Fe4S_sf"/>
</dbReference>
<evidence type="ECO:0000256" key="1">
    <source>
        <dbReference type="ARBA" id="ARBA00022485"/>
    </source>
</evidence>
<evidence type="ECO:0000313" key="6">
    <source>
        <dbReference type="Proteomes" id="UP000250991"/>
    </source>
</evidence>
<dbReference type="EC" id="1.8.1.2" evidence="5"/>
<dbReference type="AlphaFoldDB" id="A0A2X3K543"/>
<gene>
    <name evidence="5" type="primary">cysI_2</name>
    <name evidence="5" type="ORF">NCTC8009_02528</name>
</gene>
<keyword evidence="2" id="KW-0479">Metal-binding</keyword>
<dbReference type="InterPro" id="IPR006066">
    <property type="entry name" value="NO2/SO3_Rdtase_FeS/sirohaem_BS"/>
</dbReference>
<organism evidence="5 6">
    <name type="scientific">Escherichia coli</name>
    <dbReference type="NCBI Taxonomy" id="562"/>
    <lineage>
        <taxon>Bacteria</taxon>
        <taxon>Pseudomonadati</taxon>
        <taxon>Pseudomonadota</taxon>
        <taxon>Gammaproteobacteria</taxon>
        <taxon>Enterobacterales</taxon>
        <taxon>Enterobacteriaceae</taxon>
        <taxon>Escherichia</taxon>
    </lineage>
</organism>
<dbReference type="SUPFAM" id="SSF56014">
    <property type="entry name" value="Nitrite and sulphite reductase 4Fe-4S domain-like"/>
    <property type="match status" value="1"/>
</dbReference>
<keyword evidence="5" id="KW-0560">Oxidoreductase</keyword>
<dbReference type="GO" id="GO:0020037">
    <property type="term" value="F:heme binding"/>
    <property type="evidence" value="ECO:0007669"/>
    <property type="project" value="InterPro"/>
</dbReference>
<accession>A0A2X3K543</accession>
<proteinExistence type="predicted"/>
<keyword evidence="1" id="KW-0004">4Fe-4S</keyword>
<keyword evidence="4" id="KW-0411">Iron-sulfur</keyword>
<dbReference type="GO" id="GO:0046872">
    <property type="term" value="F:metal ion binding"/>
    <property type="evidence" value="ECO:0007669"/>
    <property type="project" value="UniProtKB-KW"/>
</dbReference>
<dbReference type="InterPro" id="IPR045169">
    <property type="entry name" value="NO2/SO3_Rdtase_4Fe4S_prot"/>
</dbReference>
<protein>
    <submittedName>
        <fullName evidence="5">Sulfite reductase (NADPH) hemoprotein beta subunit</fullName>
        <ecNumber evidence="5">1.8.1.2</ecNumber>
    </submittedName>
</protein>
<evidence type="ECO:0000256" key="3">
    <source>
        <dbReference type="ARBA" id="ARBA00023004"/>
    </source>
</evidence>
<evidence type="ECO:0000313" key="5">
    <source>
        <dbReference type="EMBL" id="SQD02084.1"/>
    </source>
</evidence>